<dbReference type="GO" id="GO:0005829">
    <property type="term" value="C:cytosol"/>
    <property type="evidence" value="ECO:0007669"/>
    <property type="project" value="TreeGrafter"/>
</dbReference>
<accession>K6W6W2</accession>
<dbReference type="EMBL" id="BAHD01000014">
    <property type="protein sequence ID" value="GAB94935.1"/>
    <property type="molecule type" value="Genomic_DNA"/>
</dbReference>
<evidence type="ECO:0000259" key="2">
    <source>
        <dbReference type="SMART" id="SM00923"/>
    </source>
</evidence>
<keyword evidence="4" id="KW-1185">Reference proteome</keyword>
<gene>
    <name evidence="3" type="ORF">KILIM_014_00710</name>
</gene>
<organism evidence="3 4">
    <name type="scientific">Kineosphaera limosa NBRC 100340</name>
    <dbReference type="NCBI Taxonomy" id="1184609"/>
    <lineage>
        <taxon>Bacteria</taxon>
        <taxon>Bacillati</taxon>
        <taxon>Actinomycetota</taxon>
        <taxon>Actinomycetes</taxon>
        <taxon>Micrococcales</taxon>
        <taxon>Dermatophilaceae</taxon>
        <taxon>Kineosphaera</taxon>
    </lineage>
</organism>
<evidence type="ECO:0000256" key="1">
    <source>
        <dbReference type="SAM" id="MobiDB-lite"/>
    </source>
</evidence>
<dbReference type="GO" id="GO:0019290">
    <property type="term" value="P:siderophore biosynthetic process"/>
    <property type="evidence" value="ECO:0007669"/>
    <property type="project" value="TreeGrafter"/>
</dbReference>
<dbReference type="PANTHER" id="PTHR38444:SF1">
    <property type="entry name" value="ENTEROBACTIN BIOSYNTHESIS PROTEIN YBDZ"/>
    <property type="match status" value="1"/>
</dbReference>
<reference evidence="3 4" key="1">
    <citation type="submission" date="2012-08" db="EMBL/GenBank/DDBJ databases">
        <title>Whole genome shotgun sequence of Kineosphaera limosa NBRC 100340.</title>
        <authorList>
            <person name="Yoshida I."/>
            <person name="Isaki S."/>
            <person name="Hosoyama A."/>
            <person name="Tsuchikane K."/>
            <person name="Katsumata H."/>
            <person name="Ando Y."/>
            <person name="Ohji S."/>
            <person name="Hamada M."/>
            <person name="Tamura T."/>
            <person name="Yamazoe A."/>
            <person name="Yamazaki S."/>
            <person name="Fujita N."/>
        </authorList>
    </citation>
    <scope>NUCLEOTIDE SEQUENCE [LARGE SCALE GENOMIC DNA]</scope>
    <source>
        <strain evidence="3 4">NBRC 100340</strain>
    </source>
</reference>
<comment type="caution">
    <text evidence="3">The sequence shown here is derived from an EMBL/GenBank/DDBJ whole genome shotgun (WGS) entry which is preliminary data.</text>
</comment>
<feature type="compositionally biased region" description="Low complexity" evidence="1">
    <location>
        <begin position="63"/>
        <end position="77"/>
    </location>
</feature>
<dbReference type="eggNOG" id="COG3251">
    <property type="taxonomic scope" value="Bacteria"/>
</dbReference>
<proteinExistence type="predicted"/>
<evidence type="ECO:0000313" key="3">
    <source>
        <dbReference type="EMBL" id="GAB94935.1"/>
    </source>
</evidence>
<dbReference type="Proteomes" id="UP000008366">
    <property type="component" value="Unassembled WGS sequence"/>
</dbReference>
<feature type="region of interest" description="Disordered" evidence="1">
    <location>
        <begin position="63"/>
        <end position="86"/>
    </location>
</feature>
<dbReference type="Gene3D" id="3.90.820.10">
    <property type="entry name" value="Structural Genomics, Unknown Function 30-nov-00 1gh9 Mol_id"/>
    <property type="match status" value="1"/>
</dbReference>
<dbReference type="STRING" id="1184609.KILIM_014_00710"/>
<evidence type="ECO:0000313" key="4">
    <source>
        <dbReference type="Proteomes" id="UP000008366"/>
    </source>
</evidence>
<protein>
    <recommendedName>
        <fullName evidence="2">MbtH-like domain-containing protein</fullName>
    </recommendedName>
</protein>
<dbReference type="InterPro" id="IPR005153">
    <property type="entry name" value="MbtH-like_dom"/>
</dbReference>
<dbReference type="SUPFAM" id="SSF160582">
    <property type="entry name" value="MbtH-like"/>
    <property type="match status" value="1"/>
</dbReference>
<dbReference type="SMART" id="SM00923">
    <property type="entry name" value="MbtH"/>
    <property type="match status" value="1"/>
</dbReference>
<dbReference type="InterPro" id="IPR038020">
    <property type="entry name" value="MbtH-like_sf"/>
</dbReference>
<dbReference type="AlphaFoldDB" id="K6W6W2"/>
<dbReference type="RefSeq" id="WP_006591467.1">
    <property type="nucleotide sequence ID" value="NZ_BAHD01000014.1"/>
</dbReference>
<feature type="domain" description="MbtH-like" evidence="2">
    <location>
        <begin position="2"/>
        <end position="52"/>
    </location>
</feature>
<sequence>MNPFDDDDADFLVLVNDAGQHSLWPTFRPVPAGWRTVYGPGPRGDALAYVEANWHDIRPLAPTQAAGEATAAGSPAADGMRLTPTS</sequence>
<dbReference type="InterPro" id="IPR037407">
    <property type="entry name" value="MLP_fam"/>
</dbReference>
<name>K6W6W2_9MICO</name>
<dbReference type="OrthoDB" id="7584480at2"/>
<dbReference type="Pfam" id="PF03621">
    <property type="entry name" value="MbtH"/>
    <property type="match status" value="1"/>
</dbReference>
<dbReference type="PANTHER" id="PTHR38444">
    <property type="entry name" value="ENTEROBACTIN BIOSYNTHESIS PROTEIN YBDZ"/>
    <property type="match status" value="1"/>
</dbReference>